<dbReference type="InterPro" id="IPR044824">
    <property type="entry name" value="MAIN-like"/>
</dbReference>
<gene>
    <name evidence="3" type="ORF">Taro_004306</name>
</gene>
<name>A0A843TUE3_COLES</name>
<evidence type="ECO:0000313" key="3">
    <source>
        <dbReference type="EMBL" id="MQL71959.1"/>
    </source>
</evidence>
<dbReference type="GO" id="GO:0010073">
    <property type="term" value="P:meristem maintenance"/>
    <property type="evidence" value="ECO:0007669"/>
    <property type="project" value="InterPro"/>
</dbReference>
<feature type="coiled-coil region" evidence="1">
    <location>
        <begin position="317"/>
        <end position="399"/>
    </location>
</feature>
<evidence type="ECO:0000256" key="1">
    <source>
        <dbReference type="SAM" id="Coils"/>
    </source>
</evidence>
<comment type="caution">
    <text evidence="3">The sequence shown here is derived from an EMBL/GenBank/DDBJ whole genome shotgun (WGS) entry which is preliminary data.</text>
</comment>
<proteinExistence type="predicted"/>
<dbReference type="PANTHER" id="PTHR46033">
    <property type="entry name" value="PROTEIN MAIN-LIKE 2"/>
    <property type="match status" value="1"/>
</dbReference>
<feature type="chain" id="PRO_5032297431" evidence="2">
    <location>
        <begin position="19"/>
        <end position="460"/>
    </location>
</feature>
<dbReference type="Proteomes" id="UP000652761">
    <property type="component" value="Unassembled WGS sequence"/>
</dbReference>
<dbReference type="EMBL" id="NMUH01000114">
    <property type="protein sequence ID" value="MQL71959.1"/>
    <property type="molecule type" value="Genomic_DNA"/>
</dbReference>
<evidence type="ECO:0000313" key="4">
    <source>
        <dbReference type="Proteomes" id="UP000652761"/>
    </source>
</evidence>
<keyword evidence="2" id="KW-0732">Signal</keyword>
<evidence type="ECO:0000256" key="2">
    <source>
        <dbReference type="SAM" id="SignalP"/>
    </source>
</evidence>
<keyword evidence="4" id="KW-1185">Reference proteome</keyword>
<reference evidence="3" key="1">
    <citation type="submission" date="2017-07" db="EMBL/GenBank/DDBJ databases">
        <title>Taro Niue Genome Assembly and Annotation.</title>
        <authorList>
            <person name="Atibalentja N."/>
            <person name="Keating K."/>
            <person name="Fields C.J."/>
        </authorList>
    </citation>
    <scope>NUCLEOTIDE SEQUENCE</scope>
    <source>
        <strain evidence="3">Niue_2</strain>
        <tissue evidence="3">Leaf</tissue>
    </source>
</reference>
<dbReference type="AlphaFoldDB" id="A0A843TUE3"/>
<organism evidence="3 4">
    <name type="scientific">Colocasia esculenta</name>
    <name type="common">Wild taro</name>
    <name type="synonym">Arum esculentum</name>
    <dbReference type="NCBI Taxonomy" id="4460"/>
    <lineage>
        <taxon>Eukaryota</taxon>
        <taxon>Viridiplantae</taxon>
        <taxon>Streptophyta</taxon>
        <taxon>Embryophyta</taxon>
        <taxon>Tracheophyta</taxon>
        <taxon>Spermatophyta</taxon>
        <taxon>Magnoliopsida</taxon>
        <taxon>Liliopsida</taxon>
        <taxon>Araceae</taxon>
        <taxon>Aroideae</taxon>
        <taxon>Colocasieae</taxon>
        <taxon>Colocasia</taxon>
    </lineage>
</organism>
<accession>A0A843TUE3</accession>
<keyword evidence="1" id="KW-0175">Coiled coil</keyword>
<feature type="signal peptide" evidence="2">
    <location>
        <begin position="1"/>
        <end position="18"/>
    </location>
</feature>
<dbReference type="PANTHER" id="PTHR46033:SF8">
    <property type="entry name" value="PROTEIN MAINTENANCE OF MERISTEMS-LIKE"/>
    <property type="match status" value="1"/>
</dbReference>
<protein>
    <submittedName>
        <fullName evidence="3">Uncharacterized protein</fullName>
    </submittedName>
</protein>
<sequence>MRASVSWILVLAVYLAFPRFQRDRLEVMGFGEVLRMEWMRADALLTQAPRSRWDAEATAFVLPLGHMIPNLEDVSRITGLRVHGRLVSGYTYPCYRELVHRLLDLTVGQRSSLLSRVELQESLGLFHTGRGVAESVDEQLQRLTEGCSERLSSLGLPTPPWLEEGDFGVTEPRAHSLTLGAVVWQPYLGEADEGQPWLELARPYFGRVGWIHALNLVLPLHHYLTQRSLGLRQSVVEFSCRDRTPRPGQRFWGLHDTTDSREQIDDWECCGRQVRSKAVSDDTYLQAFALKYGAKVYRGARRQVDVAGEIASLWVLLHSAVQDREVAQREADQLRAELDRVRRAQAGASSSRVAESSQSDLEDRLADAVAKLRTTTDRATRLQEEVDRVAAERDQLCTQTDEMADELARLRTQEPAVDQAELDRLRSELLAQQTLAMGLQDVMMAISWSRSRSRSGREWC</sequence>